<proteinExistence type="predicted"/>
<protein>
    <recommendedName>
        <fullName evidence="3">CCHC-type domain-containing protein</fullName>
    </recommendedName>
</protein>
<keyword evidence="5" id="KW-1185">Reference proteome</keyword>
<dbReference type="PROSITE" id="PS50158">
    <property type="entry name" value="ZF_CCHC"/>
    <property type="match status" value="1"/>
</dbReference>
<dbReference type="GO" id="GO:0008270">
    <property type="term" value="F:zinc ion binding"/>
    <property type="evidence" value="ECO:0007669"/>
    <property type="project" value="UniProtKB-KW"/>
</dbReference>
<organism evidence="4 5">
    <name type="scientific">Mugilogobius chulae</name>
    <name type="common">yellowstripe goby</name>
    <dbReference type="NCBI Taxonomy" id="88201"/>
    <lineage>
        <taxon>Eukaryota</taxon>
        <taxon>Metazoa</taxon>
        <taxon>Chordata</taxon>
        <taxon>Craniata</taxon>
        <taxon>Vertebrata</taxon>
        <taxon>Euteleostomi</taxon>
        <taxon>Actinopterygii</taxon>
        <taxon>Neopterygii</taxon>
        <taxon>Teleostei</taxon>
        <taxon>Neoteleostei</taxon>
        <taxon>Acanthomorphata</taxon>
        <taxon>Gobiaria</taxon>
        <taxon>Gobiiformes</taxon>
        <taxon>Gobioidei</taxon>
        <taxon>Gobiidae</taxon>
        <taxon>Gobionellinae</taxon>
        <taxon>Mugilogobius</taxon>
    </lineage>
</organism>
<evidence type="ECO:0000313" key="4">
    <source>
        <dbReference type="EMBL" id="KAK7921820.1"/>
    </source>
</evidence>
<dbReference type="Proteomes" id="UP001460270">
    <property type="component" value="Unassembled WGS sequence"/>
</dbReference>
<feature type="compositionally biased region" description="Basic and acidic residues" evidence="2">
    <location>
        <begin position="187"/>
        <end position="204"/>
    </location>
</feature>
<reference evidence="5" key="1">
    <citation type="submission" date="2024-04" db="EMBL/GenBank/DDBJ databases">
        <title>Salinicola lusitanus LLJ914,a marine bacterium isolated from the Okinawa Trough.</title>
        <authorList>
            <person name="Li J."/>
        </authorList>
    </citation>
    <scope>NUCLEOTIDE SEQUENCE [LARGE SCALE GENOMIC DNA]</scope>
</reference>
<name>A0AAW0PDC4_9GOBI</name>
<accession>A0AAW0PDC4</accession>
<evidence type="ECO:0000259" key="3">
    <source>
        <dbReference type="PROSITE" id="PS50158"/>
    </source>
</evidence>
<dbReference type="InterPro" id="IPR001878">
    <property type="entry name" value="Znf_CCHC"/>
</dbReference>
<dbReference type="AlphaFoldDB" id="A0AAW0PDC4"/>
<dbReference type="EMBL" id="JBBPFD010000006">
    <property type="protein sequence ID" value="KAK7921820.1"/>
    <property type="molecule type" value="Genomic_DNA"/>
</dbReference>
<feature type="region of interest" description="Disordered" evidence="2">
    <location>
        <begin position="187"/>
        <end position="315"/>
    </location>
</feature>
<keyword evidence="1" id="KW-0862">Zinc</keyword>
<feature type="compositionally biased region" description="Polar residues" evidence="2">
    <location>
        <begin position="303"/>
        <end position="312"/>
    </location>
</feature>
<feature type="compositionally biased region" description="Polar residues" evidence="2">
    <location>
        <begin position="239"/>
        <end position="249"/>
    </location>
</feature>
<feature type="domain" description="CCHC-type" evidence="3">
    <location>
        <begin position="175"/>
        <end position="190"/>
    </location>
</feature>
<sequence>MASLPEEDAQPPSIKHGIRVVADPTFYRRTSFVGPGRAVGHENIVYGSRMNKAVVAFLRKVHLVHNVVESGLVLENDFVAVSPLFVPSVRVTVSGVPPFISNESIERELVRFGKLASGLKPVRLGCKDARLQHVHSLRRQCFMYLNDPSGTLELSFAVKWENRHYTLYVSSGHMRCFECGDVGHKRASCPHREPRAGESEREAGAAEPQGVTQGETQTEQEQPGPSGAAEAQAEAEMPSETQVNENAETQIEEETDARGETVASAPPTAQEEVESEGAAEGGSELCEENNDYEEDMEEEDALSQRSDLSQDVGQEEPPLYSAKVINEFLDVTYGNKAVNVQDFFPDVEGFISSVQKLKRQVGLDQLSQKKSSVIIVGGDWNSTIHQYDRNSVEPHPNAASLLTSVVRENDLIDTWRQCHSTVRQYTWVRGTAPATSPLYL</sequence>
<dbReference type="InterPro" id="IPR036875">
    <property type="entry name" value="Znf_CCHC_sf"/>
</dbReference>
<dbReference type="SUPFAM" id="SSF56219">
    <property type="entry name" value="DNase I-like"/>
    <property type="match status" value="1"/>
</dbReference>
<comment type="caution">
    <text evidence="4">The sequence shown here is derived from an EMBL/GenBank/DDBJ whole genome shotgun (WGS) entry which is preliminary data.</text>
</comment>
<evidence type="ECO:0000313" key="5">
    <source>
        <dbReference type="Proteomes" id="UP001460270"/>
    </source>
</evidence>
<keyword evidence="1" id="KW-0863">Zinc-finger</keyword>
<dbReference type="SUPFAM" id="SSF57756">
    <property type="entry name" value="Retrovirus zinc finger-like domains"/>
    <property type="match status" value="1"/>
</dbReference>
<feature type="compositionally biased region" description="Acidic residues" evidence="2">
    <location>
        <begin position="285"/>
        <end position="301"/>
    </location>
</feature>
<evidence type="ECO:0000256" key="2">
    <source>
        <dbReference type="SAM" id="MobiDB-lite"/>
    </source>
</evidence>
<dbReference type="Gene3D" id="3.60.10.10">
    <property type="entry name" value="Endonuclease/exonuclease/phosphatase"/>
    <property type="match status" value="1"/>
</dbReference>
<feature type="compositionally biased region" description="Low complexity" evidence="2">
    <location>
        <begin position="205"/>
        <end position="225"/>
    </location>
</feature>
<dbReference type="InterPro" id="IPR036691">
    <property type="entry name" value="Endo/exonu/phosph_ase_sf"/>
</dbReference>
<evidence type="ECO:0000256" key="1">
    <source>
        <dbReference type="PROSITE-ProRule" id="PRU00047"/>
    </source>
</evidence>
<gene>
    <name evidence="4" type="ORF">WMY93_008722</name>
</gene>
<keyword evidence="1" id="KW-0479">Metal-binding</keyword>
<dbReference type="GO" id="GO:0003676">
    <property type="term" value="F:nucleic acid binding"/>
    <property type="evidence" value="ECO:0007669"/>
    <property type="project" value="InterPro"/>
</dbReference>